<reference evidence="1 2" key="1">
    <citation type="submission" date="2024-01" db="EMBL/GenBank/DDBJ databases">
        <title>Seven novel Bacillus-like species.</title>
        <authorList>
            <person name="Liu G."/>
        </authorList>
    </citation>
    <scope>NUCLEOTIDE SEQUENCE [LARGE SCALE GENOMIC DNA]</scope>
    <source>
        <strain evidence="1 2">FJAT-51614</strain>
    </source>
</reference>
<dbReference type="RefSeq" id="WP_336497149.1">
    <property type="nucleotide sequence ID" value="NZ_JBAWSY010000004.1"/>
</dbReference>
<evidence type="ECO:0000313" key="2">
    <source>
        <dbReference type="Proteomes" id="UP001364890"/>
    </source>
</evidence>
<dbReference type="InterPro" id="IPR045527">
    <property type="entry name" value="DUF6470"/>
</dbReference>
<name>A0ABU8F3N3_9BACI</name>
<gene>
    <name evidence="1" type="ORF">WAX74_08025</name>
</gene>
<dbReference type="Proteomes" id="UP001364890">
    <property type="component" value="Unassembled WGS sequence"/>
</dbReference>
<organism evidence="1 2">
    <name type="scientific">Psychrobacillus mangrovi</name>
    <dbReference type="NCBI Taxonomy" id="3117745"/>
    <lineage>
        <taxon>Bacteria</taxon>
        <taxon>Bacillati</taxon>
        <taxon>Bacillota</taxon>
        <taxon>Bacilli</taxon>
        <taxon>Bacillales</taxon>
        <taxon>Bacillaceae</taxon>
        <taxon>Psychrobacillus</taxon>
    </lineage>
</organism>
<keyword evidence="2" id="KW-1185">Reference proteome</keyword>
<dbReference type="EMBL" id="JBAWSY010000004">
    <property type="protein sequence ID" value="MEI4769593.1"/>
    <property type="molecule type" value="Genomic_DNA"/>
</dbReference>
<evidence type="ECO:0000313" key="1">
    <source>
        <dbReference type="EMBL" id="MEI4769593.1"/>
    </source>
</evidence>
<dbReference type="Pfam" id="PF20074">
    <property type="entry name" value="DUF6470"/>
    <property type="match status" value="1"/>
</dbReference>
<proteinExistence type="predicted"/>
<sequence>MRIPQIQIQTTKAQLGLNIEKPSQYIEQPKADLQIRQPAADVSIRTTDGQLQIDSSQARRDLGLTGPLEFSRNYAQKGRQAVLSGIARRAREGEQLASIENHGNAIQAIAASKATPQKKALGIKFVPSIGSVKTTYTPASLDINVQTNKAQIDVTVNKPIHNYTPGKVSSYMLQYPSIEIDVIV</sequence>
<comment type="caution">
    <text evidence="1">The sequence shown here is derived from an EMBL/GenBank/DDBJ whole genome shotgun (WGS) entry which is preliminary data.</text>
</comment>
<accession>A0ABU8F3N3</accession>
<protein>
    <submittedName>
        <fullName evidence="1">DUF6470 family protein</fullName>
    </submittedName>
</protein>